<comment type="caution">
    <text evidence="1">The sequence shown here is derived from an EMBL/GenBank/DDBJ whole genome shotgun (WGS) entry which is preliminary data.</text>
</comment>
<dbReference type="Proteomes" id="UP001165082">
    <property type="component" value="Unassembled WGS sequence"/>
</dbReference>
<evidence type="ECO:0000313" key="1">
    <source>
        <dbReference type="EMBL" id="GMH53446.1"/>
    </source>
</evidence>
<gene>
    <name evidence="1" type="ORF">TrRE_jg6703</name>
</gene>
<organism evidence="1 2">
    <name type="scientific">Triparma retinervis</name>
    <dbReference type="NCBI Taxonomy" id="2557542"/>
    <lineage>
        <taxon>Eukaryota</taxon>
        <taxon>Sar</taxon>
        <taxon>Stramenopiles</taxon>
        <taxon>Ochrophyta</taxon>
        <taxon>Bolidophyceae</taxon>
        <taxon>Parmales</taxon>
        <taxon>Triparmaceae</taxon>
        <taxon>Triparma</taxon>
    </lineage>
</organism>
<sequence length="170" mass="18806">MDNLLPEFTKIKSNEPSTTQTLAQFDVTLSQARAQTPEKSAKCTGQGVIADLLNWANEDRLQLDENRLIGAPPVPFSSRPIIHDILKGENLPYEGEEENLPVSEVNRGSPGYHSPINRVFKEEKKEEPAVAVPGVAANVCFVHTVEDLLVAEEEEEVGRGELTVESEEER</sequence>
<accession>A0A9W6ZJN2</accession>
<dbReference type="AlphaFoldDB" id="A0A9W6ZJN2"/>
<dbReference type="EMBL" id="BRXZ01002058">
    <property type="protein sequence ID" value="GMH53446.1"/>
    <property type="molecule type" value="Genomic_DNA"/>
</dbReference>
<name>A0A9W6ZJN2_9STRA</name>
<proteinExistence type="predicted"/>
<reference evidence="1" key="1">
    <citation type="submission" date="2022-07" db="EMBL/GenBank/DDBJ databases">
        <title>Genome analysis of Parmales, a sister group of diatoms, reveals the evolutionary specialization of diatoms from phago-mixotrophs to photoautotrophs.</title>
        <authorList>
            <person name="Ban H."/>
            <person name="Sato S."/>
            <person name="Yoshikawa S."/>
            <person name="Kazumasa Y."/>
            <person name="Nakamura Y."/>
            <person name="Ichinomiya M."/>
            <person name="Saitoh K."/>
            <person name="Sato N."/>
            <person name="Blanc-Mathieu R."/>
            <person name="Endo H."/>
            <person name="Kuwata A."/>
            <person name="Ogata H."/>
        </authorList>
    </citation>
    <scope>NUCLEOTIDE SEQUENCE</scope>
</reference>
<evidence type="ECO:0000313" key="2">
    <source>
        <dbReference type="Proteomes" id="UP001165082"/>
    </source>
</evidence>
<protein>
    <submittedName>
        <fullName evidence="1">Uncharacterized protein</fullName>
    </submittedName>
</protein>
<keyword evidence="2" id="KW-1185">Reference proteome</keyword>